<accession>Q72E34</accession>
<dbReference type="OrthoDB" id="186379at2"/>
<dbReference type="EnsemblBacteria" id="AAS95225">
    <property type="protein sequence ID" value="AAS95225"/>
    <property type="gene ID" value="DVU_0745"/>
</dbReference>
<feature type="signal peptide" evidence="1">
    <location>
        <begin position="1"/>
        <end position="21"/>
    </location>
</feature>
<dbReference type="STRING" id="882.DVU_0745"/>
<dbReference type="InterPro" id="IPR024370">
    <property type="entry name" value="PBP_domain"/>
</dbReference>
<gene>
    <name evidence="3" type="ordered locus">DVU_0745</name>
</gene>
<evidence type="ECO:0000313" key="3">
    <source>
        <dbReference type="EMBL" id="AAS95225.1"/>
    </source>
</evidence>
<dbReference type="AlphaFoldDB" id="Q72E34"/>
<proteinExistence type="predicted"/>
<dbReference type="SMR" id="Q72E34"/>
<dbReference type="InterPro" id="IPR052738">
    <property type="entry name" value="ABC-Tungstate_binding"/>
</dbReference>
<dbReference type="Proteomes" id="UP000002194">
    <property type="component" value="Chromosome"/>
</dbReference>
<dbReference type="SUPFAM" id="SSF53850">
    <property type="entry name" value="Periplasmic binding protein-like II"/>
    <property type="match status" value="1"/>
</dbReference>
<dbReference type="KEGG" id="dvu:DVU_0745"/>
<sequence>MRRLLFLTCLLAAVISSSAFAADKVLMMATTTSTADTGLLDYLAPLFQKDTGIEVKWTAVGTGKALEMGKNCDVDVLLVHSPSAEAKFIEAGSGIERTQLMYNDFVLVGPVADAAKAAGKSVDAALKGIAAAKSPFLSRGDKSGTHNLEVKLWEKSGMAPDKESWYVSTGQGMLRTIAMAAEMGGYTVTDRGTWIKYESTLNGAPVLKIIVEGDKSLLNQYSGIVVNPAQCPKVKADLAREYIKWMASPAGQKYIGDFLVSGKPLFTPNAGK</sequence>
<dbReference type="Pfam" id="PF12849">
    <property type="entry name" value="PBP_like_2"/>
    <property type="match status" value="1"/>
</dbReference>
<evidence type="ECO:0000256" key="1">
    <source>
        <dbReference type="SAM" id="SignalP"/>
    </source>
</evidence>
<dbReference type="RefSeq" id="WP_010938046.1">
    <property type="nucleotide sequence ID" value="NC_002937.3"/>
</dbReference>
<dbReference type="EMBL" id="AE017285">
    <property type="protein sequence ID" value="AAS95225.1"/>
    <property type="molecule type" value="Genomic_DNA"/>
</dbReference>
<dbReference type="PANTHER" id="PTHR37945">
    <property type="entry name" value="EXTRACELLULAR TUNGSTATE BINDING PROTEIN"/>
    <property type="match status" value="1"/>
</dbReference>
<name>Q72E34_NITV2</name>
<dbReference type="PATRIC" id="fig|882.5.peg.701"/>
<keyword evidence="1" id="KW-0732">Signal</keyword>
<dbReference type="Gene3D" id="3.40.190.10">
    <property type="entry name" value="Periplasmic binding protein-like II"/>
    <property type="match status" value="2"/>
</dbReference>
<organism evidence="3 4">
    <name type="scientific">Nitratidesulfovibrio vulgaris (strain ATCC 29579 / DSM 644 / CCUG 34227 / NCIMB 8303 / VKM B-1760 / Hildenborough)</name>
    <name type="common">Desulfovibrio vulgaris</name>
    <dbReference type="NCBI Taxonomy" id="882"/>
    <lineage>
        <taxon>Bacteria</taxon>
        <taxon>Pseudomonadati</taxon>
        <taxon>Thermodesulfobacteriota</taxon>
        <taxon>Desulfovibrionia</taxon>
        <taxon>Desulfovibrionales</taxon>
        <taxon>Desulfovibrionaceae</taxon>
        <taxon>Nitratidesulfovibrio</taxon>
    </lineage>
</organism>
<keyword evidence="4" id="KW-1185">Reference proteome</keyword>
<dbReference type="PhylomeDB" id="Q72E34"/>
<dbReference type="PaxDb" id="882-DVU_0745"/>
<dbReference type="HOGENOM" id="CLU_061511_0_0_7"/>
<evidence type="ECO:0000313" key="4">
    <source>
        <dbReference type="Proteomes" id="UP000002194"/>
    </source>
</evidence>
<feature type="domain" description="PBP" evidence="2">
    <location>
        <begin position="26"/>
        <end position="249"/>
    </location>
</feature>
<feature type="chain" id="PRO_5004284009" evidence="1">
    <location>
        <begin position="22"/>
        <end position="272"/>
    </location>
</feature>
<dbReference type="eggNOG" id="COG2998">
    <property type="taxonomic scope" value="Bacteria"/>
</dbReference>
<evidence type="ECO:0000259" key="2">
    <source>
        <dbReference type="Pfam" id="PF12849"/>
    </source>
</evidence>
<reference evidence="3 4" key="1">
    <citation type="journal article" date="2004" name="Nat. Biotechnol.">
        <title>The genome sequence of the anaerobic, sulfate-reducing bacterium Desulfovibrio vulgaris Hildenborough.</title>
        <authorList>
            <person name="Heidelberg J.F."/>
            <person name="Seshadri R."/>
            <person name="Haveman S.A."/>
            <person name="Hemme C.L."/>
            <person name="Paulsen I.T."/>
            <person name="Kolonay J.F."/>
            <person name="Eisen J.A."/>
            <person name="Ward N."/>
            <person name="Methe B."/>
            <person name="Brinkac L.M."/>
            <person name="Daugherty S.C."/>
            <person name="Deboy R.T."/>
            <person name="Dodson R.J."/>
            <person name="Durkin A.S."/>
            <person name="Madupu R."/>
            <person name="Nelson W.C."/>
            <person name="Sullivan S.A."/>
            <person name="Fouts D."/>
            <person name="Haft D.H."/>
            <person name="Selengut J."/>
            <person name="Peterson J.D."/>
            <person name="Davidsen T.M."/>
            <person name="Zafar N."/>
            <person name="Zhou L."/>
            <person name="Radune D."/>
            <person name="Dimitrov G."/>
            <person name="Hance M."/>
            <person name="Tran K."/>
            <person name="Khouri H."/>
            <person name="Gill J."/>
            <person name="Utterback T.R."/>
            <person name="Feldblyum T.V."/>
            <person name="Wall J.D."/>
            <person name="Voordouw G."/>
            <person name="Fraser C.M."/>
        </authorList>
    </citation>
    <scope>NUCLEOTIDE SEQUENCE [LARGE SCALE GENOMIC DNA]</scope>
    <source>
        <strain evidence="4">ATCC 29579 / DSM 644 / NCIMB 8303 / VKM B-1760 / Hildenborough</strain>
    </source>
</reference>
<protein>
    <submittedName>
        <fullName evidence="3">ABC transporter, periplasmic substrate-binding protein</fullName>
    </submittedName>
</protein>
<dbReference type="PANTHER" id="PTHR37945:SF1">
    <property type="entry name" value="EXTRACELLULAR TUNGSTATE BINDING PROTEIN"/>
    <property type="match status" value="1"/>
</dbReference>